<proteinExistence type="predicted"/>
<accession>A0AAN9KPP4</accession>
<name>A0AAN9KPP4_CANGL</name>
<dbReference type="AlphaFoldDB" id="A0AAN9KPP4"/>
<gene>
    <name evidence="1" type="ORF">VNO77_31502</name>
</gene>
<sequence length="93" mass="10810">MFNTCALKKELRPSHFRVVILSFEQLWPLENSLPGVLFIEPDRAFNSGHYSENIVIKHDFVDVDDDDDEDDMKEVLPNVVVLDDDDDDDAWDE</sequence>
<dbReference type="EMBL" id="JAYMYQ010000007">
    <property type="protein sequence ID" value="KAK7321164.1"/>
    <property type="molecule type" value="Genomic_DNA"/>
</dbReference>
<protein>
    <submittedName>
        <fullName evidence="1">Uncharacterized protein</fullName>
    </submittedName>
</protein>
<dbReference type="Proteomes" id="UP001367508">
    <property type="component" value="Unassembled WGS sequence"/>
</dbReference>
<organism evidence="1 2">
    <name type="scientific">Canavalia gladiata</name>
    <name type="common">Sword bean</name>
    <name type="synonym">Dolichos gladiatus</name>
    <dbReference type="NCBI Taxonomy" id="3824"/>
    <lineage>
        <taxon>Eukaryota</taxon>
        <taxon>Viridiplantae</taxon>
        <taxon>Streptophyta</taxon>
        <taxon>Embryophyta</taxon>
        <taxon>Tracheophyta</taxon>
        <taxon>Spermatophyta</taxon>
        <taxon>Magnoliopsida</taxon>
        <taxon>eudicotyledons</taxon>
        <taxon>Gunneridae</taxon>
        <taxon>Pentapetalae</taxon>
        <taxon>rosids</taxon>
        <taxon>fabids</taxon>
        <taxon>Fabales</taxon>
        <taxon>Fabaceae</taxon>
        <taxon>Papilionoideae</taxon>
        <taxon>50 kb inversion clade</taxon>
        <taxon>NPAAA clade</taxon>
        <taxon>indigoferoid/millettioid clade</taxon>
        <taxon>Phaseoleae</taxon>
        <taxon>Canavalia</taxon>
    </lineage>
</organism>
<evidence type="ECO:0000313" key="1">
    <source>
        <dbReference type="EMBL" id="KAK7321164.1"/>
    </source>
</evidence>
<comment type="caution">
    <text evidence="1">The sequence shown here is derived from an EMBL/GenBank/DDBJ whole genome shotgun (WGS) entry which is preliminary data.</text>
</comment>
<keyword evidence="2" id="KW-1185">Reference proteome</keyword>
<reference evidence="1 2" key="1">
    <citation type="submission" date="2024-01" db="EMBL/GenBank/DDBJ databases">
        <title>The genomes of 5 underutilized Papilionoideae crops provide insights into root nodulation and disease resistanc.</title>
        <authorList>
            <person name="Jiang F."/>
        </authorList>
    </citation>
    <scope>NUCLEOTIDE SEQUENCE [LARGE SCALE GENOMIC DNA]</scope>
    <source>
        <strain evidence="1">LVBAO_FW01</strain>
        <tissue evidence="1">Leaves</tissue>
    </source>
</reference>
<evidence type="ECO:0000313" key="2">
    <source>
        <dbReference type="Proteomes" id="UP001367508"/>
    </source>
</evidence>